<gene>
    <name evidence="3" type="ORF">HNQ64_000548</name>
</gene>
<dbReference type="InterPro" id="IPR046801">
    <property type="entry name" value="OpcA_G6PD_N"/>
</dbReference>
<evidence type="ECO:0000313" key="3">
    <source>
        <dbReference type="EMBL" id="MBB5036314.1"/>
    </source>
</evidence>
<dbReference type="EMBL" id="JACHIF010000001">
    <property type="protein sequence ID" value="MBB5036314.1"/>
    <property type="molecule type" value="Genomic_DNA"/>
</dbReference>
<reference evidence="3 4" key="1">
    <citation type="submission" date="2020-08" db="EMBL/GenBank/DDBJ databases">
        <title>Genomic Encyclopedia of Type Strains, Phase IV (KMG-IV): sequencing the most valuable type-strain genomes for metagenomic binning, comparative biology and taxonomic classification.</title>
        <authorList>
            <person name="Goeker M."/>
        </authorList>
    </citation>
    <scope>NUCLEOTIDE SEQUENCE [LARGE SCALE GENOMIC DNA]</scope>
    <source>
        <strain evidence="3 4">DSM 12251</strain>
    </source>
</reference>
<proteinExistence type="predicted"/>
<dbReference type="RefSeq" id="WP_184205054.1">
    <property type="nucleotide sequence ID" value="NZ_JACHIF010000001.1"/>
</dbReference>
<evidence type="ECO:0000259" key="2">
    <source>
        <dbReference type="Pfam" id="PF20171"/>
    </source>
</evidence>
<dbReference type="PANTHER" id="PTHR38658">
    <property type="entry name" value="OXPP CYCLE PROTEIN OPCA-RELATED"/>
    <property type="match status" value="1"/>
</dbReference>
<evidence type="ECO:0000313" key="4">
    <source>
        <dbReference type="Proteomes" id="UP000534294"/>
    </source>
</evidence>
<accession>A0A7W7YHP4</accession>
<organism evidence="3 4">
    <name type="scientific">Prosthecobacter dejongeii</name>
    <dbReference type="NCBI Taxonomy" id="48465"/>
    <lineage>
        <taxon>Bacteria</taxon>
        <taxon>Pseudomonadati</taxon>
        <taxon>Verrucomicrobiota</taxon>
        <taxon>Verrucomicrobiia</taxon>
        <taxon>Verrucomicrobiales</taxon>
        <taxon>Verrucomicrobiaceae</taxon>
        <taxon>Prosthecobacter</taxon>
    </lineage>
</organism>
<protein>
    <recommendedName>
        <fullName evidence="5">Glucose-6-phosphate dehydrogenase assembly protein OpcA</fullName>
    </recommendedName>
</protein>
<dbReference type="AlphaFoldDB" id="A0A7W7YHP4"/>
<dbReference type="Pfam" id="PF10128">
    <property type="entry name" value="OpcA_G6PD_assem"/>
    <property type="match status" value="1"/>
</dbReference>
<name>A0A7W7YHP4_9BACT</name>
<dbReference type="InterPro" id="IPR046802">
    <property type="entry name" value="OpcA_G6PD_C"/>
</dbReference>
<dbReference type="Proteomes" id="UP000534294">
    <property type="component" value="Unassembled WGS sequence"/>
</dbReference>
<feature type="domain" description="Glucose-6-phosphate dehydrogenase assembly protein OpcA C-terminal" evidence="2">
    <location>
        <begin position="183"/>
        <end position="338"/>
    </location>
</feature>
<feature type="domain" description="Glucose-6-phosphate dehydrogenase assembly protein OpcA N-terminal" evidence="1">
    <location>
        <begin position="61"/>
        <end position="171"/>
    </location>
</feature>
<evidence type="ECO:0008006" key="5">
    <source>
        <dbReference type="Google" id="ProtNLM"/>
    </source>
</evidence>
<dbReference type="InterPro" id="IPR004555">
    <property type="entry name" value="G6PDH_assembly_OpcA"/>
</dbReference>
<dbReference type="Pfam" id="PF20171">
    <property type="entry name" value="OpcA_G6PD_C"/>
    <property type="match status" value="1"/>
</dbReference>
<keyword evidence="4" id="KW-1185">Reference proteome</keyword>
<sequence length="353" mass="38614">MPLTEDTLSCLGTEVPLPKIDRALKDLWSSDEAKTRASLINFAIYSEDPESVVKNNEQMARITADNACRALLITCLPEAKPPRARAWINALCRPYQGKQIVCSEQISFVLEGGDAAQVQNIVFAHLDSDLPLIIWWQGDLTKNFEERFYSRIGTLIIDSSRWSAPISEFAMLLEARAASSFDVRDLSWTRSHFLRTALANSFQDAKAREHLPMVETLEITHAKGQTCAALLLGGWIAQRLGASLDESAPGLAFSKADGKTIQVKLIEKAEGCALQSLRLIAPCLEVSITREGASAFVHTHASCEGHSHEEILPADVVSDADLIASQLSRAGGSTHYSHILPLIQPMLAKLNAA</sequence>
<comment type="caution">
    <text evidence="3">The sequence shown here is derived from an EMBL/GenBank/DDBJ whole genome shotgun (WGS) entry which is preliminary data.</text>
</comment>
<evidence type="ECO:0000259" key="1">
    <source>
        <dbReference type="Pfam" id="PF10128"/>
    </source>
</evidence>
<dbReference type="PANTHER" id="PTHR38658:SF1">
    <property type="entry name" value="OXPP CYCLE PROTEIN OPCA-RELATED"/>
    <property type="match status" value="1"/>
</dbReference>